<sequence>MTDLSGTNQGEPAMIEAPEIPHTAHSHDHGSSGRRWFDIAMAVAVLLVSTGSLYVSLHTGHTMEALVKANERLVKAQSTPVLQYDHGNVSDTGRKELAFTLTNVGSGPARVVWFEVAPAGQRYSNIGEWVMASGKSSITFTSATINQIVLAPNDKRNLLVWPRPDDEAGLKRWNRIDRERFKTSVRACYCSVFDQCWQSSLEADIPKEVASCERNDLNSSRQTIPS</sequence>
<organism evidence="2 3">
    <name type="scientific">Sphingomonas changnyeongensis</name>
    <dbReference type="NCBI Taxonomy" id="2698679"/>
    <lineage>
        <taxon>Bacteria</taxon>
        <taxon>Pseudomonadati</taxon>
        <taxon>Pseudomonadota</taxon>
        <taxon>Alphaproteobacteria</taxon>
        <taxon>Sphingomonadales</taxon>
        <taxon>Sphingomonadaceae</taxon>
        <taxon>Sphingomonas</taxon>
    </lineage>
</organism>
<dbReference type="AlphaFoldDB" id="A0A7Z2NZ60"/>
<keyword evidence="1" id="KW-0472">Membrane</keyword>
<evidence type="ECO:0000256" key="1">
    <source>
        <dbReference type="SAM" id="Phobius"/>
    </source>
</evidence>
<gene>
    <name evidence="2" type="ORF">GVO57_14480</name>
</gene>
<evidence type="ECO:0000313" key="3">
    <source>
        <dbReference type="Proteomes" id="UP000464468"/>
    </source>
</evidence>
<accession>A0A7Z2NZ60</accession>
<evidence type="ECO:0000313" key="2">
    <source>
        <dbReference type="EMBL" id="QHL92079.1"/>
    </source>
</evidence>
<geneLocation type="plasmid" evidence="3">
    <name>pc33</name>
</geneLocation>
<keyword evidence="1" id="KW-1133">Transmembrane helix</keyword>
<dbReference type="EMBL" id="CP047896">
    <property type="protein sequence ID" value="QHL92079.1"/>
    <property type="molecule type" value="Genomic_DNA"/>
</dbReference>
<name>A0A7Z2NZ60_9SPHN</name>
<feature type="transmembrane region" description="Helical" evidence="1">
    <location>
        <begin position="36"/>
        <end position="57"/>
    </location>
</feature>
<keyword evidence="1" id="KW-0812">Transmembrane</keyword>
<dbReference type="Proteomes" id="UP000464468">
    <property type="component" value="Plasmid pC33"/>
</dbReference>
<proteinExistence type="predicted"/>
<protein>
    <submittedName>
        <fullName evidence="2">Uncharacterized protein</fullName>
    </submittedName>
</protein>
<keyword evidence="2" id="KW-0614">Plasmid</keyword>
<dbReference type="KEGG" id="schy:GVO57_14480"/>
<reference evidence="2 3" key="1">
    <citation type="submission" date="2020-01" db="EMBL/GenBank/DDBJ databases">
        <title>Sphingomonas sp. C33 whole genome sequece.</title>
        <authorList>
            <person name="Park C."/>
        </authorList>
    </citation>
    <scope>NUCLEOTIDE SEQUENCE [LARGE SCALE GENOMIC DNA]</scope>
    <source>
        <strain evidence="2 3">C33</strain>
        <plasmid evidence="3">pc33</plasmid>
    </source>
</reference>
<dbReference type="RefSeq" id="WP_160594113.1">
    <property type="nucleotide sequence ID" value="NZ_CP047896.1"/>
</dbReference>
<keyword evidence="3" id="KW-1185">Reference proteome</keyword>